<keyword evidence="2" id="KW-1185">Reference proteome</keyword>
<sequence length="90" mass="10269">MVNCLYYQQEPTKDTCVKFSGNFSLWRESISWDTFNCSRGVAQYEIWYSLLSSARSQEFINILTLTAVYDFPALLQCYLGSVCGVDGVLL</sequence>
<dbReference type="AlphaFoldDB" id="U5FI99"/>
<organism evidence="1 2">
    <name type="scientific">Populus trichocarpa</name>
    <name type="common">Western balsam poplar</name>
    <name type="synonym">Populus balsamifera subsp. trichocarpa</name>
    <dbReference type="NCBI Taxonomy" id="3694"/>
    <lineage>
        <taxon>Eukaryota</taxon>
        <taxon>Viridiplantae</taxon>
        <taxon>Streptophyta</taxon>
        <taxon>Embryophyta</taxon>
        <taxon>Tracheophyta</taxon>
        <taxon>Spermatophyta</taxon>
        <taxon>Magnoliopsida</taxon>
        <taxon>eudicotyledons</taxon>
        <taxon>Gunneridae</taxon>
        <taxon>Pentapetalae</taxon>
        <taxon>rosids</taxon>
        <taxon>fabids</taxon>
        <taxon>Malpighiales</taxon>
        <taxon>Salicaceae</taxon>
        <taxon>Saliceae</taxon>
        <taxon>Populus</taxon>
    </lineage>
</organism>
<protein>
    <submittedName>
        <fullName evidence="1">Uncharacterized protein</fullName>
    </submittedName>
</protein>
<dbReference type="EMBL" id="CM009306">
    <property type="protein sequence ID" value="PNS95506.1"/>
    <property type="molecule type" value="Genomic_DNA"/>
</dbReference>
<dbReference type="InParanoid" id="U5FI99"/>
<name>U5FI99_POPTR</name>
<dbReference type="HOGENOM" id="CLU_2444955_0_0_1"/>
<reference evidence="1 2" key="1">
    <citation type="journal article" date="2006" name="Science">
        <title>The genome of black cottonwood, Populus trichocarpa (Torr. &amp; Gray).</title>
        <authorList>
            <person name="Tuskan G.A."/>
            <person name="Difazio S."/>
            <person name="Jansson S."/>
            <person name="Bohlmann J."/>
            <person name="Grigoriev I."/>
            <person name="Hellsten U."/>
            <person name="Putnam N."/>
            <person name="Ralph S."/>
            <person name="Rombauts S."/>
            <person name="Salamov A."/>
            <person name="Schein J."/>
            <person name="Sterck L."/>
            <person name="Aerts A."/>
            <person name="Bhalerao R.R."/>
            <person name="Bhalerao R.P."/>
            <person name="Blaudez D."/>
            <person name="Boerjan W."/>
            <person name="Brun A."/>
            <person name="Brunner A."/>
            <person name="Busov V."/>
            <person name="Campbell M."/>
            <person name="Carlson J."/>
            <person name="Chalot M."/>
            <person name="Chapman J."/>
            <person name="Chen G.L."/>
            <person name="Cooper D."/>
            <person name="Coutinho P.M."/>
            <person name="Couturier J."/>
            <person name="Covert S."/>
            <person name="Cronk Q."/>
            <person name="Cunningham R."/>
            <person name="Davis J."/>
            <person name="Degroeve S."/>
            <person name="Dejardin A."/>
            <person name="Depamphilis C."/>
            <person name="Detter J."/>
            <person name="Dirks B."/>
            <person name="Dubchak I."/>
            <person name="Duplessis S."/>
            <person name="Ehlting J."/>
            <person name="Ellis B."/>
            <person name="Gendler K."/>
            <person name="Goodstein D."/>
            <person name="Gribskov M."/>
            <person name="Grimwood J."/>
            <person name="Groover A."/>
            <person name="Gunter L."/>
            <person name="Hamberger B."/>
            <person name="Heinze B."/>
            <person name="Helariutta Y."/>
            <person name="Henrissat B."/>
            <person name="Holligan D."/>
            <person name="Holt R."/>
            <person name="Huang W."/>
            <person name="Islam-Faridi N."/>
            <person name="Jones S."/>
            <person name="Jones-Rhoades M."/>
            <person name="Jorgensen R."/>
            <person name="Joshi C."/>
            <person name="Kangasjarvi J."/>
            <person name="Karlsson J."/>
            <person name="Kelleher C."/>
            <person name="Kirkpatrick R."/>
            <person name="Kirst M."/>
            <person name="Kohler A."/>
            <person name="Kalluri U."/>
            <person name="Larimer F."/>
            <person name="Leebens-Mack J."/>
            <person name="Leple J.C."/>
            <person name="Locascio P."/>
            <person name="Lou Y."/>
            <person name="Lucas S."/>
            <person name="Martin F."/>
            <person name="Montanini B."/>
            <person name="Napoli C."/>
            <person name="Nelson D.R."/>
            <person name="Nelson C."/>
            <person name="Nieminen K."/>
            <person name="Nilsson O."/>
            <person name="Pereda V."/>
            <person name="Peter G."/>
            <person name="Philippe R."/>
            <person name="Pilate G."/>
            <person name="Poliakov A."/>
            <person name="Razumovskaya J."/>
            <person name="Richardson P."/>
            <person name="Rinaldi C."/>
            <person name="Ritland K."/>
            <person name="Rouze P."/>
            <person name="Ryaboy D."/>
            <person name="Schmutz J."/>
            <person name="Schrader J."/>
            <person name="Segerman B."/>
            <person name="Shin H."/>
            <person name="Siddiqui A."/>
            <person name="Sterky F."/>
            <person name="Terry A."/>
            <person name="Tsai C.J."/>
            <person name="Uberbacher E."/>
            <person name="Unneberg P."/>
            <person name="Vahala J."/>
            <person name="Wall K."/>
            <person name="Wessler S."/>
            <person name="Yang G."/>
            <person name="Yin T."/>
            <person name="Douglas C."/>
            <person name="Marra M."/>
            <person name="Sandberg G."/>
            <person name="Van de Peer Y."/>
            <person name="Rokhsar D."/>
        </authorList>
    </citation>
    <scope>NUCLEOTIDE SEQUENCE [LARGE SCALE GENOMIC DNA]</scope>
    <source>
        <strain evidence="2">cv. Nisqually</strain>
    </source>
</reference>
<gene>
    <name evidence="1" type="ORF">POPTR_017G061700</name>
</gene>
<dbReference type="Proteomes" id="UP000006729">
    <property type="component" value="Chromosome 17"/>
</dbReference>
<proteinExistence type="predicted"/>
<accession>U5FI99</accession>
<evidence type="ECO:0000313" key="2">
    <source>
        <dbReference type="Proteomes" id="UP000006729"/>
    </source>
</evidence>
<evidence type="ECO:0000313" key="1">
    <source>
        <dbReference type="EMBL" id="PNS95506.1"/>
    </source>
</evidence>